<reference evidence="1 2" key="1">
    <citation type="journal article" date="2011" name="Science">
        <title>The ecoresponsive genome of Daphnia pulex.</title>
        <authorList>
            <person name="Colbourne J.K."/>
            <person name="Pfrender M.E."/>
            <person name="Gilbert D."/>
            <person name="Thomas W.K."/>
            <person name="Tucker A."/>
            <person name="Oakley T.H."/>
            <person name="Tokishita S."/>
            <person name="Aerts A."/>
            <person name="Arnold G.J."/>
            <person name="Basu M.K."/>
            <person name="Bauer D.J."/>
            <person name="Caceres C.E."/>
            <person name="Carmel L."/>
            <person name="Casola C."/>
            <person name="Choi J.H."/>
            <person name="Detter J.C."/>
            <person name="Dong Q."/>
            <person name="Dusheyko S."/>
            <person name="Eads B.D."/>
            <person name="Frohlich T."/>
            <person name="Geiler-Samerotte K.A."/>
            <person name="Gerlach D."/>
            <person name="Hatcher P."/>
            <person name="Jogdeo S."/>
            <person name="Krijgsveld J."/>
            <person name="Kriventseva E.V."/>
            <person name="Kultz D."/>
            <person name="Laforsch C."/>
            <person name="Lindquist E."/>
            <person name="Lopez J."/>
            <person name="Manak J.R."/>
            <person name="Muller J."/>
            <person name="Pangilinan J."/>
            <person name="Patwardhan R.P."/>
            <person name="Pitluck S."/>
            <person name="Pritham E.J."/>
            <person name="Rechtsteiner A."/>
            <person name="Rho M."/>
            <person name="Rogozin I.B."/>
            <person name="Sakarya O."/>
            <person name="Salamov A."/>
            <person name="Schaack S."/>
            <person name="Shapiro H."/>
            <person name="Shiga Y."/>
            <person name="Skalitzky C."/>
            <person name="Smith Z."/>
            <person name="Souvorov A."/>
            <person name="Sung W."/>
            <person name="Tang Z."/>
            <person name="Tsuchiya D."/>
            <person name="Tu H."/>
            <person name="Vos H."/>
            <person name="Wang M."/>
            <person name="Wolf Y.I."/>
            <person name="Yamagata H."/>
            <person name="Yamada T."/>
            <person name="Ye Y."/>
            <person name="Shaw J.R."/>
            <person name="Andrews J."/>
            <person name="Crease T.J."/>
            <person name="Tang H."/>
            <person name="Lucas S.M."/>
            <person name="Robertson H.M."/>
            <person name="Bork P."/>
            <person name="Koonin E.V."/>
            <person name="Zdobnov E.M."/>
            <person name="Grigoriev I.V."/>
            <person name="Lynch M."/>
            <person name="Boore J.L."/>
        </authorList>
    </citation>
    <scope>NUCLEOTIDE SEQUENCE [LARGE SCALE GENOMIC DNA]</scope>
</reference>
<dbReference type="AlphaFoldDB" id="E9FSJ5"/>
<sequence>MLFLRFKAFGVSHHNNTGYANVARAVISSNILSIIAWINSIQFDWENSVLVYAHKCLSSTYMGLCKGQLPSRASDPNSKQINNAINVPSPNQHSAASLSPSQTMTIQHTVKSKRVGWKCLKAPGGCWRRHNFRAGAKDSMSGSLNKTSSSET</sequence>
<proteinExistence type="predicted"/>
<evidence type="ECO:0000313" key="2">
    <source>
        <dbReference type="Proteomes" id="UP000000305"/>
    </source>
</evidence>
<dbReference type="HOGENOM" id="CLU_1724158_0_0_1"/>
<protein>
    <submittedName>
        <fullName evidence="1">Uncharacterized protein</fullName>
    </submittedName>
</protein>
<gene>
    <name evidence="1" type="ORF">DAPPUDRAFT_232858</name>
</gene>
<dbReference type="InParanoid" id="E9FSJ5"/>
<keyword evidence="2" id="KW-1185">Reference proteome</keyword>
<evidence type="ECO:0000313" key="1">
    <source>
        <dbReference type="EMBL" id="EFX89820.1"/>
    </source>
</evidence>
<dbReference type="EMBL" id="GL732524">
    <property type="protein sequence ID" value="EFX89820.1"/>
    <property type="molecule type" value="Genomic_DNA"/>
</dbReference>
<name>E9FSJ5_DAPPU</name>
<accession>E9FSJ5</accession>
<dbReference type="KEGG" id="dpx:DAPPUDRAFT_232858"/>
<organism evidence="1 2">
    <name type="scientific">Daphnia pulex</name>
    <name type="common">Water flea</name>
    <dbReference type="NCBI Taxonomy" id="6669"/>
    <lineage>
        <taxon>Eukaryota</taxon>
        <taxon>Metazoa</taxon>
        <taxon>Ecdysozoa</taxon>
        <taxon>Arthropoda</taxon>
        <taxon>Crustacea</taxon>
        <taxon>Branchiopoda</taxon>
        <taxon>Diplostraca</taxon>
        <taxon>Cladocera</taxon>
        <taxon>Anomopoda</taxon>
        <taxon>Daphniidae</taxon>
        <taxon>Daphnia</taxon>
    </lineage>
</organism>
<dbReference type="Proteomes" id="UP000000305">
    <property type="component" value="Unassembled WGS sequence"/>
</dbReference>